<organism evidence="1 2">
    <name type="scientific">Demequina litorisediminis</name>
    <dbReference type="NCBI Taxonomy" id="1849022"/>
    <lineage>
        <taxon>Bacteria</taxon>
        <taxon>Bacillati</taxon>
        <taxon>Actinomycetota</taxon>
        <taxon>Actinomycetes</taxon>
        <taxon>Micrococcales</taxon>
        <taxon>Demequinaceae</taxon>
        <taxon>Demequina</taxon>
    </lineage>
</organism>
<protein>
    <submittedName>
        <fullName evidence="1">Uncharacterized protein</fullName>
    </submittedName>
</protein>
<evidence type="ECO:0000313" key="2">
    <source>
        <dbReference type="Proteomes" id="UP001157125"/>
    </source>
</evidence>
<keyword evidence="2" id="KW-1185">Reference proteome</keyword>
<proteinExistence type="predicted"/>
<gene>
    <name evidence="1" type="ORF">GCM10025876_20920</name>
</gene>
<dbReference type="InterPro" id="IPR014710">
    <property type="entry name" value="RmlC-like_jellyroll"/>
</dbReference>
<dbReference type="InterPro" id="IPR011051">
    <property type="entry name" value="RmlC_Cupin_sf"/>
</dbReference>
<evidence type="ECO:0000313" key="1">
    <source>
        <dbReference type="EMBL" id="GMA35888.1"/>
    </source>
</evidence>
<comment type="caution">
    <text evidence="1">The sequence shown here is derived from an EMBL/GenBank/DDBJ whole genome shotgun (WGS) entry which is preliminary data.</text>
</comment>
<sequence>MAGKGQMGLDDDVVDVAAGTTIRVGQGVMRTWRCVPESPEPLRWLCIRGDGGPLPHHPDDAHRITDIPMPW</sequence>
<reference evidence="2" key="1">
    <citation type="journal article" date="2019" name="Int. J. Syst. Evol. Microbiol.">
        <title>The Global Catalogue of Microorganisms (GCM) 10K type strain sequencing project: providing services to taxonomists for standard genome sequencing and annotation.</title>
        <authorList>
            <consortium name="The Broad Institute Genomics Platform"/>
            <consortium name="The Broad Institute Genome Sequencing Center for Infectious Disease"/>
            <person name="Wu L."/>
            <person name="Ma J."/>
        </authorList>
    </citation>
    <scope>NUCLEOTIDE SEQUENCE [LARGE SCALE GENOMIC DNA]</scope>
    <source>
        <strain evidence="2">NBRC 112299</strain>
    </source>
</reference>
<dbReference type="EMBL" id="BSUN01000001">
    <property type="protein sequence ID" value="GMA35888.1"/>
    <property type="molecule type" value="Genomic_DNA"/>
</dbReference>
<dbReference type="Gene3D" id="2.60.120.10">
    <property type="entry name" value="Jelly Rolls"/>
    <property type="match status" value="1"/>
</dbReference>
<dbReference type="SUPFAM" id="SSF51182">
    <property type="entry name" value="RmlC-like cupins"/>
    <property type="match status" value="1"/>
</dbReference>
<accession>A0ABQ6IDF5</accession>
<name>A0ABQ6IDF5_9MICO</name>
<dbReference type="Proteomes" id="UP001157125">
    <property type="component" value="Unassembled WGS sequence"/>
</dbReference>